<keyword evidence="9" id="KW-0418">Kinase</keyword>
<dbReference type="EC" id="2.7.1.121" evidence="4"/>
<evidence type="ECO:0000313" key="10">
    <source>
        <dbReference type="Proteomes" id="UP001174867"/>
    </source>
</evidence>
<dbReference type="PRINTS" id="PR00107">
    <property type="entry name" value="PHOSPHOCPHPR"/>
</dbReference>
<dbReference type="InterPro" id="IPR000032">
    <property type="entry name" value="HPr-like"/>
</dbReference>
<evidence type="ECO:0000313" key="9">
    <source>
        <dbReference type="EMBL" id="MDN8599973.1"/>
    </source>
</evidence>
<proteinExistence type="inferred from homology"/>
<evidence type="ECO:0000256" key="6">
    <source>
        <dbReference type="ARBA" id="ARBA00046577"/>
    </source>
</evidence>
<dbReference type="SUPFAM" id="SSF52009">
    <property type="entry name" value="Phosphohistidine domain"/>
    <property type="match status" value="1"/>
</dbReference>
<dbReference type="Pfam" id="PF00381">
    <property type="entry name" value="PTS-HPr"/>
    <property type="match status" value="1"/>
</dbReference>
<dbReference type="NCBIfam" id="TIGR01003">
    <property type="entry name" value="PTS_HPr_family"/>
    <property type="match status" value="1"/>
</dbReference>
<dbReference type="InterPro" id="IPR036618">
    <property type="entry name" value="PtsI_HPr-bd_sf"/>
</dbReference>
<dbReference type="InterPro" id="IPR039643">
    <property type="entry name" value="DhaM"/>
</dbReference>
<dbReference type="Pfam" id="PF05524">
    <property type="entry name" value="PEP-utilisers_N"/>
    <property type="match status" value="1"/>
</dbReference>
<reference evidence="9 10" key="1">
    <citation type="submission" date="2023-07" db="EMBL/GenBank/DDBJ databases">
        <title>Citrobacter selenititolerans sp. nov., isolated from seleniferous soil.</title>
        <authorList>
            <person name="Zhang S."/>
            <person name="Li K."/>
            <person name="Peng J."/>
            <person name="Wang H."/>
            <person name="Sun J."/>
            <person name="Guo Y."/>
        </authorList>
    </citation>
    <scope>NUCLEOTIDE SEQUENCE [LARGE SCALE GENOMIC DNA]</scope>
    <source>
        <strain evidence="9 10">S2-9</strain>
    </source>
</reference>
<dbReference type="InterPro" id="IPR036637">
    <property type="entry name" value="Phosphohistidine_dom_sf"/>
</dbReference>
<evidence type="ECO:0000256" key="1">
    <source>
        <dbReference type="ARBA" id="ARBA00001113"/>
    </source>
</evidence>
<dbReference type="InterPro" id="IPR036662">
    <property type="entry name" value="PTS_EIIA_man-typ_sf"/>
</dbReference>
<comment type="caution">
    <text evidence="9">The sequence shown here is derived from an EMBL/GenBank/DDBJ whole genome shotgun (WGS) entry which is preliminary data.</text>
</comment>
<dbReference type="Gene3D" id="3.40.50.510">
    <property type="entry name" value="Phosphotransferase system, mannose-type IIA component"/>
    <property type="match status" value="1"/>
</dbReference>
<comment type="catalytic activity">
    <reaction evidence="1">
        <text>dihydroxyacetone + phosphoenolpyruvate = dihydroxyacetone phosphate + pyruvate</text>
        <dbReference type="Rhea" id="RHEA:18381"/>
        <dbReference type="ChEBI" id="CHEBI:15361"/>
        <dbReference type="ChEBI" id="CHEBI:16016"/>
        <dbReference type="ChEBI" id="CHEBI:57642"/>
        <dbReference type="ChEBI" id="CHEBI:58702"/>
        <dbReference type="EC" id="2.7.1.121"/>
    </reaction>
</comment>
<dbReference type="PROSITE" id="PS51096">
    <property type="entry name" value="PTS_EIIA_TYPE_4"/>
    <property type="match status" value="1"/>
</dbReference>
<keyword evidence="5 9" id="KW-0808">Transferase</keyword>
<evidence type="ECO:0000256" key="2">
    <source>
        <dbReference type="ARBA" id="ARBA00002788"/>
    </source>
</evidence>
<dbReference type="CDD" id="cd00367">
    <property type="entry name" value="PTS-HPr_like"/>
    <property type="match status" value="1"/>
</dbReference>
<name>A0ABT8PV93_9ENTR</name>
<dbReference type="Gene3D" id="3.30.1340.10">
    <property type="entry name" value="HPr-like"/>
    <property type="match status" value="1"/>
</dbReference>
<organism evidence="9 10">
    <name type="scientific">Citrobacter enshiensis</name>
    <dbReference type="NCBI Taxonomy" id="2971264"/>
    <lineage>
        <taxon>Bacteria</taxon>
        <taxon>Pseudomonadati</taxon>
        <taxon>Pseudomonadota</taxon>
        <taxon>Gammaproteobacteria</taxon>
        <taxon>Enterobacterales</taxon>
        <taxon>Enterobacteriaceae</taxon>
        <taxon>Citrobacter</taxon>
    </lineage>
</organism>
<dbReference type="InterPro" id="IPR035895">
    <property type="entry name" value="HPr-like_sf"/>
</dbReference>
<dbReference type="InterPro" id="IPR008279">
    <property type="entry name" value="PEP-util_enz_mobile_dom"/>
</dbReference>
<dbReference type="PANTHER" id="PTHR38594:SF1">
    <property type="entry name" value="PEP-DEPENDENT DIHYDROXYACETONE KINASE, PHOSPHORYL DONOR SUBUNIT DHAM"/>
    <property type="match status" value="1"/>
</dbReference>
<dbReference type="Gene3D" id="1.10.274.10">
    <property type="entry name" value="PtsI, HPr-binding domain"/>
    <property type="match status" value="1"/>
</dbReference>
<dbReference type="Pfam" id="PF03610">
    <property type="entry name" value="EIIA-man"/>
    <property type="match status" value="1"/>
</dbReference>
<dbReference type="InterPro" id="IPR008731">
    <property type="entry name" value="PTS_EIN"/>
</dbReference>
<dbReference type="EMBL" id="JAUJYW010000004">
    <property type="protein sequence ID" value="MDN8599973.1"/>
    <property type="molecule type" value="Genomic_DNA"/>
</dbReference>
<evidence type="ECO:0000256" key="5">
    <source>
        <dbReference type="ARBA" id="ARBA00022679"/>
    </source>
</evidence>
<dbReference type="NCBIfam" id="TIGR02364">
    <property type="entry name" value="dha_pts"/>
    <property type="match status" value="1"/>
</dbReference>
<dbReference type="SUPFAM" id="SSF53062">
    <property type="entry name" value="PTS system fructose IIA component-like"/>
    <property type="match status" value="1"/>
</dbReference>
<accession>A0ABT8PV93</accession>
<dbReference type="NCBIfam" id="NF008478">
    <property type="entry name" value="PRK11377.1"/>
    <property type="match status" value="1"/>
</dbReference>
<dbReference type="GO" id="GO:0047324">
    <property type="term" value="F:phosphoenolpyruvate-glycerone phosphotransferase activity"/>
    <property type="evidence" value="ECO:0007669"/>
    <property type="project" value="UniProtKB-EC"/>
</dbReference>
<dbReference type="Gene3D" id="3.50.30.10">
    <property type="entry name" value="Phosphohistidine domain"/>
    <property type="match status" value="1"/>
</dbReference>
<dbReference type="InterPro" id="IPR012844">
    <property type="entry name" value="DhaM_N"/>
</dbReference>
<evidence type="ECO:0000259" key="8">
    <source>
        <dbReference type="PROSITE" id="PS51350"/>
    </source>
</evidence>
<evidence type="ECO:0000259" key="7">
    <source>
        <dbReference type="PROSITE" id="PS51096"/>
    </source>
</evidence>
<dbReference type="RefSeq" id="WP_301699099.1">
    <property type="nucleotide sequence ID" value="NZ_JAUJYW010000004.1"/>
</dbReference>
<feature type="domain" description="HPr" evidence="8">
    <location>
        <begin position="157"/>
        <end position="244"/>
    </location>
</feature>
<evidence type="ECO:0000256" key="4">
    <source>
        <dbReference type="ARBA" id="ARBA00012095"/>
    </source>
</evidence>
<dbReference type="PANTHER" id="PTHR38594">
    <property type="entry name" value="PEP-DEPENDENT DIHYDROXYACETONE KINASE, PHOSPHORYL DONOR SUBUNIT DHAM"/>
    <property type="match status" value="1"/>
</dbReference>
<comment type="similarity">
    <text evidence="3">Belongs to the PEP-utilizing enzyme family.</text>
</comment>
<keyword evidence="10" id="KW-1185">Reference proteome</keyword>
<comment type="function">
    <text evidence="2">Component of the dihydroxyacetone kinase complex, which is responsible for the phosphoenolpyruvate (PEP)-dependent phosphorylation of dihydroxyacetone. DhaM serves as the phosphoryl donor. Is phosphorylated by phosphoenolpyruvate in an EI- and HPr-dependent reaction, and a phosphorelay system on histidine residues finally leads to phosphoryl transfer to DhaL and dihydroxyacetone.</text>
</comment>
<dbReference type="SUPFAM" id="SSF55594">
    <property type="entry name" value="HPr-like"/>
    <property type="match status" value="1"/>
</dbReference>
<comment type="subunit">
    <text evidence="6">Homodimer. The dihydroxyacetone kinase complex is composed of a homodimer of DhaM, a homodimer of DhaK and the subunit DhaL.</text>
</comment>
<dbReference type="InterPro" id="IPR004701">
    <property type="entry name" value="PTS_EIIA_man-typ"/>
</dbReference>
<sequence length="477" mass="51209">MVNLVIVSHSARLGEGVRELAQQMLMGGSCKLAVAAGIDDPQNPIGTDPIKVMEAIESVADADHVLVMMDIGSALLSAETALDLLDPAIAAKVRLCAAPLVEGTLAATVSAAMGAGIDKVISDAMNALDAKREQLGLPSSFATNSPTTAFSVHDSEARSLSVVVKNRHGLHVRPASRLVATLSGFNADMLLEKNGKCVTPDSLNQIALLQIRCNDTLRLIAKGEQADEALAAFKRLAAENFGDSPEESEPGGLTRPLPDQLTGIAFCYAPVLPDIASITATSPQEEQQRLRAAIRLTLDDLSALTALAEEKYSADLAAIFSGHHTLLDDPELDDMASALILHQHYSAEAAWQNVLSDLREQYQHLDDAYLQARYIDIDDLLHRTLRHLSGIKAQMPLFTRPTVVITENIFPSTVLQLDPQFVKGIGLSAGSDLSHSALIAREMGIGWLCQQGESVRTLKTGETITLDIATRRILRPE</sequence>
<dbReference type="SUPFAM" id="SSF47831">
    <property type="entry name" value="Enzyme I of the PEP:sugar phosphotransferase system HPr-binding (sub)domain"/>
    <property type="match status" value="1"/>
</dbReference>
<protein>
    <recommendedName>
        <fullName evidence="4">phosphoenolpyruvate--glycerone phosphotransferase</fullName>
        <ecNumber evidence="4">2.7.1.121</ecNumber>
    </recommendedName>
</protein>
<dbReference type="Proteomes" id="UP001174867">
    <property type="component" value="Unassembled WGS sequence"/>
</dbReference>
<feature type="domain" description="PTS EIIA type-4" evidence="7">
    <location>
        <begin position="1"/>
        <end position="135"/>
    </location>
</feature>
<gene>
    <name evidence="9" type="primary">dhaM</name>
    <name evidence="9" type="ORF">Q0A17_11195</name>
</gene>
<dbReference type="PROSITE" id="PS00369">
    <property type="entry name" value="PTS_HPR_HIS"/>
    <property type="match status" value="1"/>
</dbReference>
<evidence type="ECO:0000256" key="3">
    <source>
        <dbReference type="ARBA" id="ARBA00007837"/>
    </source>
</evidence>
<dbReference type="Pfam" id="PF00391">
    <property type="entry name" value="PEP-utilizers"/>
    <property type="match status" value="1"/>
</dbReference>
<dbReference type="InterPro" id="IPR001020">
    <property type="entry name" value="PTS_HPr_His_P_site"/>
</dbReference>
<dbReference type="PROSITE" id="PS51350">
    <property type="entry name" value="PTS_HPR_DOM"/>
    <property type="match status" value="1"/>
</dbReference>